<gene>
    <name evidence="3" type="ORF">CU669_15145</name>
</gene>
<comment type="caution">
    <text evidence="3">The sequence shown here is derived from an EMBL/GenBank/DDBJ whole genome shotgun (WGS) entry which is preliminary data.</text>
</comment>
<evidence type="ECO:0000256" key="1">
    <source>
        <dbReference type="SAM" id="MobiDB-lite"/>
    </source>
</evidence>
<evidence type="ECO:0000259" key="2">
    <source>
        <dbReference type="Pfam" id="PF18909"/>
    </source>
</evidence>
<feature type="domain" description="dATP/dGTP diphosphohydrolase N-terminal" evidence="2">
    <location>
        <begin position="16"/>
        <end position="111"/>
    </location>
</feature>
<name>A0A364NVH7_9PROT</name>
<proteinExistence type="predicted"/>
<dbReference type="InterPro" id="IPR044038">
    <property type="entry name" value="dATP/dGTP_diPOhydrolase_N"/>
</dbReference>
<organism evidence="3 4">
    <name type="scientific">Paramagnetospirillum kuznetsovii</name>
    <dbReference type="NCBI Taxonomy" id="2053833"/>
    <lineage>
        <taxon>Bacteria</taxon>
        <taxon>Pseudomonadati</taxon>
        <taxon>Pseudomonadota</taxon>
        <taxon>Alphaproteobacteria</taxon>
        <taxon>Rhodospirillales</taxon>
        <taxon>Magnetospirillaceae</taxon>
        <taxon>Paramagnetospirillum</taxon>
    </lineage>
</organism>
<dbReference type="OrthoDB" id="4569478at2"/>
<feature type="region of interest" description="Disordered" evidence="1">
    <location>
        <begin position="1"/>
        <end position="23"/>
    </location>
</feature>
<feature type="compositionally biased region" description="Polar residues" evidence="1">
    <location>
        <begin position="1"/>
        <end position="12"/>
    </location>
</feature>
<protein>
    <recommendedName>
        <fullName evidence="2">dATP/dGTP diphosphohydrolase N-terminal domain-containing protein</fullName>
    </recommendedName>
</protein>
<reference evidence="3 4" key="1">
    <citation type="submission" date="2017-11" db="EMBL/GenBank/DDBJ databases">
        <title>Draft genome sequence of magnetotactic bacterium Magnetospirillum kuznetsovii LBB-42.</title>
        <authorList>
            <person name="Grouzdev D.S."/>
            <person name="Rysina M.S."/>
            <person name="Baslerov R.V."/>
            <person name="Koziaeva V."/>
        </authorList>
    </citation>
    <scope>NUCLEOTIDE SEQUENCE [LARGE SCALE GENOMIC DNA]</scope>
    <source>
        <strain evidence="3 4">LBB-42</strain>
    </source>
</reference>
<sequence>MIGDTVETQTTGPLEARKDDDGKLSYSLLPPDALAELVAVYNLGARKYSRGNWANGMEWHRVFDAMQRHSWAFWNGQNVDPVDGQHHLASVAWAALTLIAYQKRGIGKDDRVST</sequence>
<dbReference type="EMBL" id="PGTO01000013">
    <property type="protein sequence ID" value="RAU21088.1"/>
    <property type="molecule type" value="Genomic_DNA"/>
</dbReference>
<dbReference type="AlphaFoldDB" id="A0A364NVH7"/>
<evidence type="ECO:0000313" key="4">
    <source>
        <dbReference type="Proteomes" id="UP000251075"/>
    </source>
</evidence>
<accession>A0A364NVH7</accession>
<keyword evidence="4" id="KW-1185">Reference proteome</keyword>
<dbReference type="Proteomes" id="UP000251075">
    <property type="component" value="Unassembled WGS sequence"/>
</dbReference>
<dbReference type="Pfam" id="PF18909">
    <property type="entry name" value="dGTP_diPhyd_N"/>
    <property type="match status" value="1"/>
</dbReference>
<dbReference type="RefSeq" id="WP_112146183.1">
    <property type="nucleotide sequence ID" value="NZ_PGTO01000013.1"/>
</dbReference>
<evidence type="ECO:0000313" key="3">
    <source>
        <dbReference type="EMBL" id="RAU21088.1"/>
    </source>
</evidence>